<dbReference type="AlphaFoldDB" id="A0A1H2CW86"/>
<reference evidence="1 2" key="1">
    <citation type="submission" date="2016-10" db="EMBL/GenBank/DDBJ databases">
        <authorList>
            <person name="de Groot N.N."/>
        </authorList>
    </citation>
    <scope>NUCLEOTIDE SEQUENCE [LARGE SCALE GENOMIC DNA]</scope>
    <source>
        <strain evidence="1 2">DSM 43941</strain>
    </source>
</reference>
<sequence>MERRIPSSTQEIAGATLTISTMGGFSVEIDGRYIGFMHATHGALFNAYQRVPGERGNWLGRHSKEGAVRAIMRANGLVPTEVA</sequence>
<gene>
    <name evidence="1" type="ORF">SAMN04489716_6992</name>
</gene>
<protein>
    <submittedName>
        <fullName evidence="1">Uncharacterized protein</fullName>
    </submittedName>
</protein>
<dbReference type="Proteomes" id="UP000198688">
    <property type="component" value="Chromosome I"/>
</dbReference>
<dbReference type="EMBL" id="LT629758">
    <property type="protein sequence ID" value="SDT74472.1"/>
    <property type="molecule type" value="Genomic_DNA"/>
</dbReference>
<organism evidence="1 2">
    <name type="scientific">Actinoplanes derwentensis</name>
    <dbReference type="NCBI Taxonomy" id="113562"/>
    <lineage>
        <taxon>Bacteria</taxon>
        <taxon>Bacillati</taxon>
        <taxon>Actinomycetota</taxon>
        <taxon>Actinomycetes</taxon>
        <taxon>Micromonosporales</taxon>
        <taxon>Micromonosporaceae</taxon>
        <taxon>Actinoplanes</taxon>
    </lineage>
</organism>
<dbReference type="OrthoDB" id="3295581at2"/>
<evidence type="ECO:0000313" key="2">
    <source>
        <dbReference type="Proteomes" id="UP000198688"/>
    </source>
</evidence>
<name>A0A1H2CW86_9ACTN</name>
<keyword evidence="2" id="KW-1185">Reference proteome</keyword>
<evidence type="ECO:0000313" key="1">
    <source>
        <dbReference type="EMBL" id="SDT74472.1"/>
    </source>
</evidence>
<accession>A0A1H2CW86</accession>
<dbReference type="STRING" id="113562.SAMN04489716_6992"/>
<proteinExistence type="predicted"/>
<dbReference type="RefSeq" id="WP_092550905.1">
    <property type="nucleotide sequence ID" value="NZ_BOMJ01000003.1"/>
</dbReference>